<name>A0A3E0HPP6_9PSEU</name>
<evidence type="ECO:0000259" key="1">
    <source>
        <dbReference type="Pfam" id="PF11716"/>
    </source>
</evidence>
<dbReference type="SUPFAM" id="SSF109854">
    <property type="entry name" value="DinB/YfiT-like putative metalloenzymes"/>
    <property type="match status" value="1"/>
</dbReference>
<evidence type="ECO:0000313" key="2">
    <source>
        <dbReference type="EMBL" id="REH48377.1"/>
    </source>
</evidence>
<keyword evidence="2" id="KW-0413">Isomerase</keyword>
<comment type="caution">
    <text evidence="2">The sequence shown here is derived from an EMBL/GenBank/DDBJ whole genome shotgun (WGS) entry which is preliminary data.</text>
</comment>
<proteinExistence type="predicted"/>
<dbReference type="InterPro" id="IPR034660">
    <property type="entry name" value="DinB/YfiT-like"/>
</dbReference>
<dbReference type="Gene3D" id="1.20.120.450">
    <property type="entry name" value="dinb family like domain"/>
    <property type="match status" value="1"/>
</dbReference>
<evidence type="ECO:0000313" key="3">
    <source>
        <dbReference type="Proteomes" id="UP000256269"/>
    </source>
</evidence>
<dbReference type="Pfam" id="PF11716">
    <property type="entry name" value="MDMPI_N"/>
    <property type="match status" value="1"/>
</dbReference>
<organism evidence="2 3">
    <name type="scientific">Kutzneria buriramensis</name>
    <dbReference type="NCBI Taxonomy" id="1045776"/>
    <lineage>
        <taxon>Bacteria</taxon>
        <taxon>Bacillati</taxon>
        <taxon>Actinomycetota</taxon>
        <taxon>Actinomycetes</taxon>
        <taxon>Pseudonocardiales</taxon>
        <taxon>Pseudonocardiaceae</taxon>
        <taxon>Kutzneria</taxon>
    </lineage>
</organism>
<dbReference type="AlphaFoldDB" id="A0A3E0HPP6"/>
<keyword evidence="2" id="KW-0670">Pyruvate</keyword>
<dbReference type="Proteomes" id="UP000256269">
    <property type="component" value="Unassembled WGS sequence"/>
</dbReference>
<accession>A0A3E0HPP6</accession>
<dbReference type="EMBL" id="QUNO01000005">
    <property type="protein sequence ID" value="REH48377.1"/>
    <property type="molecule type" value="Genomic_DNA"/>
</dbReference>
<reference evidence="2 3" key="1">
    <citation type="submission" date="2018-08" db="EMBL/GenBank/DDBJ databases">
        <title>Genomic Encyclopedia of Archaeal and Bacterial Type Strains, Phase II (KMG-II): from individual species to whole genera.</title>
        <authorList>
            <person name="Goeker M."/>
        </authorList>
    </citation>
    <scope>NUCLEOTIDE SEQUENCE [LARGE SCALE GENOMIC DNA]</scope>
    <source>
        <strain evidence="2 3">DSM 45791</strain>
    </source>
</reference>
<gene>
    <name evidence="2" type="ORF">BCF44_105235</name>
</gene>
<dbReference type="RefSeq" id="WP_170217567.1">
    <property type="nucleotide sequence ID" value="NZ_CP144375.1"/>
</dbReference>
<feature type="domain" description="Mycothiol-dependent maleylpyruvate isomerase metal-binding" evidence="1">
    <location>
        <begin position="10"/>
        <end position="155"/>
    </location>
</feature>
<keyword evidence="3" id="KW-1185">Reference proteome</keyword>
<protein>
    <submittedName>
        <fullName evidence="2">Mycothiol maleylpyruvate isomerase-like protein</fullName>
    </submittedName>
</protein>
<sequence length="207" mass="22282">MIAAFLSAARSAAPLLHAPELAESWVKPSALAEFRISGLAGHLHGQVGNIPRYLDAPVPSDAPVMDAVHYYARHPDLDVDSPIASGIRERSEQNAGASAAELAARYDAAIVEVAARLEGLDEDRPILVFDRWMLPLGQCLLTRLLEIVVHADDLAVSLDVPTPQFDDEVVDAAVTTLARIAVRKRGALPVLRALSRRERADALATAF</sequence>
<dbReference type="GO" id="GO:0046872">
    <property type="term" value="F:metal ion binding"/>
    <property type="evidence" value="ECO:0007669"/>
    <property type="project" value="InterPro"/>
</dbReference>
<dbReference type="InterPro" id="IPR024344">
    <property type="entry name" value="MDMPI_metal-binding"/>
</dbReference>
<dbReference type="GO" id="GO:0016853">
    <property type="term" value="F:isomerase activity"/>
    <property type="evidence" value="ECO:0007669"/>
    <property type="project" value="UniProtKB-KW"/>
</dbReference>